<evidence type="ECO:0000256" key="1">
    <source>
        <dbReference type="SAM" id="MobiDB-lite"/>
    </source>
</evidence>
<dbReference type="EMBL" id="BQNB010016386">
    <property type="protein sequence ID" value="GJT51196.1"/>
    <property type="molecule type" value="Genomic_DNA"/>
</dbReference>
<keyword evidence="3" id="KW-1185">Reference proteome</keyword>
<feature type="region of interest" description="Disordered" evidence="1">
    <location>
        <begin position="85"/>
        <end position="108"/>
    </location>
</feature>
<dbReference type="Proteomes" id="UP001151760">
    <property type="component" value="Unassembled WGS sequence"/>
</dbReference>
<protein>
    <submittedName>
        <fullName evidence="2">Uncharacterized protein</fullName>
    </submittedName>
</protein>
<gene>
    <name evidence="2" type="ORF">Tco_0977353</name>
</gene>
<sequence length="138" mass="15125">MFAQLGYRKKKWGMSSNEEFMLLFIVEFNLEAKETKWTGLGHVLQLGDEVEKLSCDASKLGTSMEVLEDNVVEEEDGEWIYFLGGNSSSGTKKYRGSNSSDGGNTGDKVKIAGGVIGSGDEIEFSEELKELLPDEAGK</sequence>
<proteinExistence type="predicted"/>
<accession>A0ABQ5EJV6</accession>
<comment type="caution">
    <text evidence="2">The sequence shown here is derived from an EMBL/GenBank/DDBJ whole genome shotgun (WGS) entry which is preliminary data.</text>
</comment>
<evidence type="ECO:0000313" key="2">
    <source>
        <dbReference type="EMBL" id="GJT51196.1"/>
    </source>
</evidence>
<reference evidence="2" key="1">
    <citation type="journal article" date="2022" name="Int. J. Mol. Sci.">
        <title>Draft Genome of Tanacetum Coccineum: Genomic Comparison of Closely Related Tanacetum-Family Plants.</title>
        <authorList>
            <person name="Yamashiro T."/>
            <person name="Shiraishi A."/>
            <person name="Nakayama K."/>
            <person name="Satake H."/>
        </authorList>
    </citation>
    <scope>NUCLEOTIDE SEQUENCE</scope>
</reference>
<evidence type="ECO:0000313" key="3">
    <source>
        <dbReference type="Proteomes" id="UP001151760"/>
    </source>
</evidence>
<reference evidence="2" key="2">
    <citation type="submission" date="2022-01" db="EMBL/GenBank/DDBJ databases">
        <authorList>
            <person name="Yamashiro T."/>
            <person name="Shiraishi A."/>
            <person name="Satake H."/>
            <person name="Nakayama K."/>
        </authorList>
    </citation>
    <scope>NUCLEOTIDE SEQUENCE</scope>
</reference>
<organism evidence="2 3">
    <name type="scientific">Tanacetum coccineum</name>
    <dbReference type="NCBI Taxonomy" id="301880"/>
    <lineage>
        <taxon>Eukaryota</taxon>
        <taxon>Viridiplantae</taxon>
        <taxon>Streptophyta</taxon>
        <taxon>Embryophyta</taxon>
        <taxon>Tracheophyta</taxon>
        <taxon>Spermatophyta</taxon>
        <taxon>Magnoliopsida</taxon>
        <taxon>eudicotyledons</taxon>
        <taxon>Gunneridae</taxon>
        <taxon>Pentapetalae</taxon>
        <taxon>asterids</taxon>
        <taxon>campanulids</taxon>
        <taxon>Asterales</taxon>
        <taxon>Asteraceae</taxon>
        <taxon>Asteroideae</taxon>
        <taxon>Anthemideae</taxon>
        <taxon>Anthemidinae</taxon>
        <taxon>Tanacetum</taxon>
    </lineage>
</organism>
<name>A0ABQ5EJV6_9ASTR</name>